<sequence length="96" mass="10760">MKYLGKLKYFLGIEVARNPEGIYLCQRKYALDIISEAGLLGAKPVTFPMEQNQKLGVSQSPDMADGTKYCRLVGRLLYLAFTQPDIGFAVHILSQF</sequence>
<keyword evidence="2" id="KW-0472">Membrane</keyword>
<keyword evidence="3" id="KW-1185">Reference proteome</keyword>
<proteinExistence type="predicted"/>
<evidence type="ECO:0000259" key="1">
    <source>
        <dbReference type="Pfam" id="PF07727"/>
    </source>
</evidence>
<evidence type="ECO:0000313" key="2">
    <source>
        <dbReference type="EMBL" id="GAA0149625.1"/>
    </source>
</evidence>
<evidence type="ECO:0000313" key="3">
    <source>
        <dbReference type="Proteomes" id="UP001454036"/>
    </source>
</evidence>
<accession>A0AAV3PE30</accession>
<name>A0AAV3PE30_LITER</name>
<comment type="caution">
    <text evidence="2">The sequence shown here is derived from an EMBL/GenBank/DDBJ whole genome shotgun (WGS) entry which is preliminary data.</text>
</comment>
<dbReference type="AlphaFoldDB" id="A0AAV3PE30"/>
<protein>
    <submittedName>
        <fullName evidence="2">Transmembrane signal receptor</fullName>
    </submittedName>
</protein>
<keyword evidence="2" id="KW-0812">Transmembrane</keyword>
<reference evidence="2 3" key="1">
    <citation type="submission" date="2024-01" db="EMBL/GenBank/DDBJ databases">
        <title>The complete chloroplast genome sequence of Lithospermum erythrorhizon: insights into the phylogenetic relationship among Boraginaceae species and the maternal lineages of purple gromwells.</title>
        <authorList>
            <person name="Okada T."/>
            <person name="Watanabe K."/>
        </authorList>
    </citation>
    <scope>NUCLEOTIDE SEQUENCE [LARGE SCALE GENOMIC DNA]</scope>
</reference>
<keyword evidence="2" id="KW-0675">Receptor</keyword>
<dbReference type="InterPro" id="IPR013103">
    <property type="entry name" value="RVT_2"/>
</dbReference>
<gene>
    <name evidence="2" type="ORF">LIER_08759</name>
</gene>
<dbReference type="Proteomes" id="UP001454036">
    <property type="component" value="Unassembled WGS sequence"/>
</dbReference>
<feature type="domain" description="Reverse transcriptase Ty1/copia-type" evidence="1">
    <location>
        <begin position="1"/>
        <end position="50"/>
    </location>
</feature>
<dbReference type="Pfam" id="PF07727">
    <property type="entry name" value="RVT_2"/>
    <property type="match status" value="1"/>
</dbReference>
<organism evidence="2 3">
    <name type="scientific">Lithospermum erythrorhizon</name>
    <name type="common">Purple gromwell</name>
    <name type="synonym">Lithospermum officinale var. erythrorhizon</name>
    <dbReference type="NCBI Taxonomy" id="34254"/>
    <lineage>
        <taxon>Eukaryota</taxon>
        <taxon>Viridiplantae</taxon>
        <taxon>Streptophyta</taxon>
        <taxon>Embryophyta</taxon>
        <taxon>Tracheophyta</taxon>
        <taxon>Spermatophyta</taxon>
        <taxon>Magnoliopsida</taxon>
        <taxon>eudicotyledons</taxon>
        <taxon>Gunneridae</taxon>
        <taxon>Pentapetalae</taxon>
        <taxon>asterids</taxon>
        <taxon>lamiids</taxon>
        <taxon>Boraginales</taxon>
        <taxon>Boraginaceae</taxon>
        <taxon>Boraginoideae</taxon>
        <taxon>Lithospermeae</taxon>
        <taxon>Lithospermum</taxon>
    </lineage>
</organism>
<dbReference type="EMBL" id="BAABME010001439">
    <property type="protein sequence ID" value="GAA0149625.1"/>
    <property type="molecule type" value="Genomic_DNA"/>
</dbReference>